<proteinExistence type="predicted"/>
<dbReference type="SUPFAM" id="SSF51161">
    <property type="entry name" value="Trimeric LpxA-like enzymes"/>
    <property type="match status" value="1"/>
</dbReference>
<dbReference type="Proteomes" id="UP001302274">
    <property type="component" value="Unassembled WGS sequence"/>
</dbReference>
<comment type="caution">
    <text evidence="2">The sequence shown here is derived from an EMBL/GenBank/DDBJ whole genome shotgun (WGS) entry which is preliminary data.</text>
</comment>
<evidence type="ECO:0000256" key="1">
    <source>
        <dbReference type="SAM" id="Phobius"/>
    </source>
</evidence>
<accession>A0ABU5VTH9</accession>
<dbReference type="EMBL" id="JAYGJQ010000001">
    <property type="protein sequence ID" value="MEA9356358.1"/>
    <property type="molecule type" value="Genomic_DNA"/>
</dbReference>
<organism evidence="2 3">
    <name type="scientific">Bacteriovorax antarcticus</name>
    <dbReference type="NCBI Taxonomy" id="3088717"/>
    <lineage>
        <taxon>Bacteria</taxon>
        <taxon>Pseudomonadati</taxon>
        <taxon>Bdellovibrionota</taxon>
        <taxon>Bacteriovoracia</taxon>
        <taxon>Bacteriovoracales</taxon>
        <taxon>Bacteriovoracaceae</taxon>
        <taxon>Bacteriovorax</taxon>
    </lineage>
</organism>
<keyword evidence="3" id="KW-1185">Reference proteome</keyword>
<keyword evidence="1" id="KW-0472">Membrane</keyword>
<keyword evidence="1" id="KW-0812">Transmembrane</keyword>
<evidence type="ECO:0000313" key="2">
    <source>
        <dbReference type="EMBL" id="MEA9356358.1"/>
    </source>
</evidence>
<evidence type="ECO:0000313" key="3">
    <source>
        <dbReference type="Proteomes" id="UP001302274"/>
    </source>
</evidence>
<dbReference type="Gene3D" id="2.160.10.10">
    <property type="entry name" value="Hexapeptide repeat proteins"/>
    <property type="match status" value="1"/>
</dbReference>
<reference evidence="2 3" key="1">
    <citation type="submission" date="2023-11" db="EMBL/GenBank/DDBJ databases">
        <title>A Novel Polar Bacteriovorax (B. antarcticus) Isolated from the Biocrust in Antarctica.</title>
        <authorList>
            <person name="Mun W."/>
            <person name="Choi S.Y."/>
            <person name="Mitchell R.J."/>
        </authorList>
    </citation>
    <scope>NUCLEOTIDE SEQUENCE [LARGE SCALE GENOMIC DNA]</scope>
    <source>
        <strain evidence="2 3">PP10</strain>
    </source>
</reference>
<gene>
    <name evidence="2" type="ORF">SHI21_09100</name>
</gene>
<sequence>MAAIEKIDINSSDSTKKGWAAIVENVFRRFSTVGFALFLIPIVCVFIFCIAVALTPGIMLFQWASLQMVDTSFALKAFCYGLCGGGAFISFILTLIFIVPIMNLPCRPFVKSYRGAWFSIESIPWFYHNALTYLVRYTVLDFITPSPLNILFFRMMGMKIGKGVLLNTSNISDPCLIKLGDYVTIGGSAYMMAHYGMKGFLIIDKLVIKRGAMVGLSAKLLGGVTIGEKAVVAPNVAVLPKTIIKDGEKFGLNIAASPSSHPEAAAT</sequence>
<keyword evidence="1" id="KW-1133">Transmembrane helix</keyword>
<feature type="transmembrane region" description="Helical" evidence="1">
    <location>
        <begin position="35"/>
        <end position="61"/>
    </location>
</feature>
<protein>
    <submittedName>
        <fullName evidence="2">Uncharacterized protein</fullName>
    </submittedName>
</protein>
<dbReference type="InterPro" id="IPR011004">
    <property type="entry name" value="Trimer_LpxA-like_sf"/>
</dbReference>
<dbReference type="RefSeq" id="WP_323576052.1">
    <property type="nucleotide sequence ID" value="NZ_JAYGJQ010000001.1"/>
</dbReference>
<name>A0ABU5VTH9_9BACT</name>
<feature type="transmembrane region" description="Helical" evidence="1">
    <location>
        <begin position="73"/>
        <end position="102"/>
    </location>
</feature>